<dbReference type="PANTHER" id="PTHR18945">
    <property type="entry name" value="NEUROTRANSMITTER GATED ION CHANNEL"/>
    <property type="match status" value="1"/>
</dbReference>
<dbReference type="InterPro" id="IPR006201">
    <property type="entry name" value="Neur_channel"/>
</dbReference>
<dbReference type="InterPro" id="IPR036734">
    <property type="entry name" value="Neur_chan_lig-bd_sf"/>
</dbReference>
<dbReference type="Pfam" id="PF02931">
    <property type="entry name" value="Neur_chan_LBD"/>
    <property type="match status" value="1"/>
</dbReference>
<sequence>MYPCVAFVSLFIAIWAAPAAWAKTEAEILQEIFARPGFATTKPPGEGPNGTTEVQFGVTPIWLELSPKGVIKGKMWYKYMWTDERLTWDADQAKGLSSLKVNPTQIWMPDIFPYNRFASYHSMFSYLSDGSASNALIMTTGSIIFVPETAEEFICSDVNLDDFWGDQECYFKFGSWTYDGNLLNIVPFEGKTELDLDEYDKSSPLLIKKNSIERVVKYYPCCADEPYPHLLMSLTVQRKFYVQDNGVVIHNPRLKSTTDSCA</sequence>
<feature type="chain" id="PRO_5022064990" description="Neurotransmitter-gated ion-channel ligand-binding domain-containing protein" evidence="1">
    <location>
        <begin position="23"/>
        <end position="262"/>
    </location>
</feature>
<feature type="domain" description="Neurotransmitter-gated ion-channel ligand-binding" evidence="2">
    <location>
        <begin position="39"/>
        <end position="239"/>
    </location>
</feature>
<dbReference type="GO" id="GO:0004888">
    <property type="term" value="F:transmembrane signaling receptor activity"/>
    <property type="evidence" value="ECO:0007669"/>
    <property type="project" value="InterPro"/>
</dbReference>
<dbReference type="Proteomes" id="UP000318571">
    <property type="component" value="Chromosome 5"/>
</dbReference>
<reference evidence="3 4" key="1">
    <citation type="journal article" date="2018" name="Nat. Ecol. Evol.">
        <title>Genomic signatures of mitonuclear coevolution across populations of Tigriopus californicus.</title>
        <authorList>
            <person name="Barreto F.S."/>
            <person name="Watson E.T."/>
            <person name="Lima T.G."/>
            <person name="Willett C.S."/>
            <person name="Edmands S."/>
            <person name="Li W."/>
            <person name="Burton R.S."/>
        </authorList>
    </citation>
    <scope>NUCLEOTIDE SEQUENCE [LARGE SCALE GENOMIC DNA]</scope>
    <source>
        <strain evidence="3 4">San Diego</strain>
    </source>
</reference>
<feature type="signal peptide" evidence="1">
    <location>
        <begin position="1"/>
        <end position="22"/>
    </location>
</feature>
<gene>
    <name evidence="3" type="ORF">TCAL_11776</name>
</gene>
<dbReference type="GO" id="GO:0005230">
    <property type="term" value="F:extracellular ligand-gated monoatomic ion channel activity"/>
    <property type="evidence" value="ECO:0007669"/>
    <property type="project" value="InterPro"/>
</dbReference>
<evidence type="ECO:0000313" key="3">
    <source>
        <dbReference type="EMBL" id="TRY76906.1"/>
    </source>
</evidence>
<keyword evidence="1" id="KW-0732">Signal</keyword>
<dbReference type="AlphaFoldDB" id="A0A553PGW8"/>
<evidence type="ECO:0000256" key="1">
    <source>
        <dbReference type="SAM" id="SignalP"/>
    </source>
</evidence>
<organism evidence="3 4">
    <name type="scientific">Tigriopus californicus</name>
    <name type="common">Marine copepod</name>
    <dbReference type="NCBI Taxonomy" id="6832"/>
    <lineage>
        <taxon>Eukaryota</taxon>
        <taxon>Metazoa</taxon>
        <taxon>Ecdysozoa</taxon>
        <taxon>Arthropoda</taxon>
        <taxon>Crustacea</taxon>
        <taxon>Multicrustacea</taxon>
        <taxon>Hexanauplia</taxon>
        <taxon>Copepoda</taxon>
        <taxon>Harpacticoida</taxon>
        <taxon>Harpacticidae</taxon>
        <taxon>Tigriopus</taxon>
    </lineage>
</organism>
<dbReference type="OMA" id="TIPMANE"/>
<dbReference type="SUPFAM" id="SSF63712">
    <property type="entry name" value="Nicotinic receptor ligand binding domain-like"/>
    <property type="match status" value="1"/>
</dbReference>
<dbReference type="STRING" id="6832.A0A553PGW8"/>
<evidence type="ECO:0000313" key="4">
    <source>
        <dbReference type="Proteomes" id="UP000318571"/>
    </source>
</evidence>
<dbReference type="GO" id="GO:0016020">
    <property type="term" value="C:membrane"/>
    <property type="evidence" value="ECO:0007669"/>
    <property type="project" value="InterPro"/>
</dbReference>
<evidence type="ECO:0000259" key="2">
    <source>
        <dbReference type="Pfam" id="PF02931"/>
    </source>
</evidence>
<protein>
    <recommendedName>
        <fullName evidence="2">Neurotransmitter-gated ion-channel ligand-binding domain-containing protein</fullName>
    </recommendedName>
</protein>
<accession>A0A553PGW8</accession>
<name>A0A553PGW8_TIGCA</name>
<comment type="caution">
    <text evidence="3">The sequence shown here is derived from an EMBL/GenBank/DDBJ whole genome shotgun (WGS) entry which is preliminary data.</text>
</comment>
<keyword evidence="4" id="KW-1185">Reference proteome</keyword>
<dbReference type="OrthoDB" id="410315at2759"/>
<dbReference type="Gene3D" id="2.70.170.10">
    <property type="entry name" value="Neurotransmitter-gated ion-channel ligand-binding domain"/>
    <property type="match status" value="1"/>
</dbReference>
<proteinExistence type="predicted"/>
<dbReference type="EMBL" id="VCGU01000004">
    <property type="protein sequence ID" value="TRY76906.1"/>
    <property type="molecule type" value="Genomic_DNA"/>
</dbReference>
<dbReference type="InterPro" id="IPR006202">
    <property type="entry name" value="Neur_chan_lig-bd"/>
</dbReference>